<dbReference type="OrthoDB" id="5296354at2"/>
<dbReference type="GO" id="GO:0008803">
    <property type="term" value="F:bis(5'-nucleosyl)-tetraphosphatase (symmetrical) activity"/>
    <property type="evidence" value="ECO:0007669"/>
    <property type="project" value="TreeGrafter"/>
</dbReference>
<dbReference type="KEGG" id="amim:MIM_c17180"/>
<evidence type="ECO:0000259" key="1">
    <source>
        <dbReference type="Pfam" id="PF00149"/>
    </source>
</evidence>
<dbReference type="EC" id="3.1.3.16" evidence="2"/>
<evidence type="ECO:0000313" key="3">
    <source>
        <dbReference type="Proteomes" id="UP000019095"/>
    </source>
</evidence>
<dbReference type="InterPro" id="IPR029052">
    <property type="entry name" value="Metallo-depent_PP-like"/>
</dbReference>
<dbReference type="RefSeq" id="WP_025372433.1">
    <property type="nucleotide sequence ID" value="NZ_CP003915.1"/>
</dbReference>
<dbReference type="STRING" id="1247726.MIM_c17180"/>
<dbReference type="PANTHER" id="PTHR42850:SF10">
    <property type="entry name" value="SERINE_THREONINE-PROTEIN PHOSPHATASE 1"/>
    <property type="match status" value="1"/>
</dbReference>
<dbReference type="GO" id="GO:0110154">
    <property type="term" value="P:RNA decapping"/>
    <property type="evidence" value="ECO:0007669"/>
    <property type="project" value="TreeGrafter"/>
</dbReference>
<dbReference type="InterPro" id="IPR050126">
    <property type="entry name" value="Ap4A_hydrolase"/>
</dbReference>
<dbReference type="GO" id="GO:0005737">
    <property type="term" value="C:cytoplasm"/>
    <property type="evidence" value="ECO:0007669"/>
    <property type="project" value="TreeGrafter"/>
</dbReference>
<dbReference type="SUPFAM" id="SSF56300">
    <property type="entry name" value="Metallo-dependent phosphatases"/>
    <property type="match status" value="1"/>
</dbReference>
<dbReference type="Gene3D" id="3.60.21.10">
    <property type="match status" value="1"/>
</dbReference>
<organism evidence="2 3">
    <name type="scientific">Advenella mimigardefordensis (strain DSM 17166 / LMG 22922 / DPN7)</name>
    <dbReference type="NCBI Taxonomy" id="1247726"/>
    <lineage>
        <taxon>Bacteria</taxon>
        <taxon>Pseudomonadati</taxon>
        <taxon>Pseudomonadota</taxon>
        <taxon>Betaproteobacteria</taxon>
        <taxon>Burkholderiales</taxon>
        <taxon>Alcaligenaceae</taxon>
    </lineage>
</organism>
<accession>W0PEV4</accession>
<reference evidence="2 3" key="1">
    <citation type="journal article" date="2014" name="Microbiology">
        <title>Unravelling the complete genome sequence of Advenella mimigardefordensis strain DPN7T and novel insights in the catabolism of the xenobiotic polythioester precursor 3,3'-dithiodipropionate.</title>
        <authorList>
            <person name="Wubbeler J.H."/>
            <person name="Hiessl S."/>
            <person name="Schuldes J."/>
            <person name="Thurmer A."/>
            <person name="Daniel R."/>
            <person name="Steinbuchel A."/>
        </authorList>
    </citation>
    <scope>NUCLEOTIDE SEQUENCE [LARGE SCALE GENOMIC DNA]</scope>
    <source>
        <strain evidence="3">DSM 17166 / LMG 22922 / DPN7</strain>
    </source>
</reference>
<dbReference type="GO" id="GO:0004722">
    <property type="term" value="F:protein serine/threonine phosphatase activity"/>
    <property type="evidence" value="ECO:0007669"/>
    <property type="project" value="UniProtKB-EC"/>
</dbReference>
<dbReference type="PATRIC" id="fig|1247726.3.peg.1892"/>
<dbReference type="eggNOG" id="COG0639">
    <property type="taxonomic scope" value="Bacteria"/>
</dbReference>
<dbReference type="EMBL" id="CP003915">
    <property type="protein sequence ID" value="AHG63800.1"/>
    <property type="molecule type" value="Genomic_DNA"/>
</dbReference>
<feature type="domain" description="Calcineurin-like phosphoesterase" evidence="1">
    <location>
        <begin position="17"/>
        <end position="186"/>
    </location>
</feature>
<dbReference type="PANTHER" id="PTHR42850">
    <property type="entry name" value="METALLOPHOSPHOESTERASE"/>
    <property type="match status" value="1"/>
</dbReference>
<dbReference type="AlphaFoldDB" id="W0PEV4"/>
<proteinExistence type="predicted"/>
<gene>
    <name evidence="2" type="primary">pph</name>
    <name evidence="2" type="ORF">MIM_c17180</name>
</gene>
<keyword evidence="2" id="KW-0378">Hydrolase</keyword>
<dbReference type="Pfam" id="PF00149">
    <property type="entry name" value="Metallophos"/>
    <property type="match status" value="1"/>
</dbReference>
<keyword evidence="3" id="KW-1185">Reference proteome</keyword>
<dbReference type="InterPro" id="IPR004843">
    <property type="entry name" value="Calcineurin-like_PHP"/>
</dbReference>
<dbReference type="Proteomes" id="UP000019095">
    <property type="component" value="Chromosome"/>
</dbReference>
<name>W0PEV4_ADVMD</name>
<protein>
    <submittedName>
        <fullName evidence="2">Serine/threonine-protein phosphatase</fullName>
        <ecNumber evidence="2">3.1.3.16</ecNumber>
    </submittedName>
</protein>
<evidence type="ECO:0000313" key="2">
    <source>
        <dbReference type="EMBL" id="AHG63800.1"/>
    </source>
</evidence>
<dbReference type="HOGENOM" id="CLU_023125_1_0_4"/>
<sequence length="226" mass="25876">MAYVHTFDLNRVGRDFVVGDIHGHYTKLMHALDNVAFDAGQDRLFSVGDLVDRGTENEPVVNLIGTGWFFPVCGNHDDYAIRYHRIGRMDEDNYRRNGGSWFIETSTDKREKLVAQLERLPMAIEVATINGRIGIVHADVPCRHWNNLERYLTSKSGRQRVMWSRDRFERQDTTRVDGVDHVIVGHNCHPDIITLGNVHHIDTGGWLPDEHKGHFTLLEISKPGLL</sequence>